<gene>
    <name evidence="2" type="ORF">RPMA_27150</name>
</gene>
<protein>
    <recommendedName>
        <fullName evidence="4">Histone</fullName>
    </recommendedName>
</protein>
<name>A0ABX8AEA0_9BRAD</name>
<evidence type="ECO:0000256" key="1">
    <source>
        <dbReference type="SAM" id="MobiDB-lite"/>
    </source>
</evidence>
<dbReference type="EMBL" id="CP036498">
    <property type="protein sequence ID" value="QUS42089.1"/>
    <property type="molecule type" value="Genomic_DNA"/>
</dbReference>
<feature type="compositionally biased region" description="Basic residues" evidence="1">
    <location>
        <begin position="44"/>
        <end position="64"/>
    </location>
</feature>
<proteinExistence type="predicted"/>
<evidence type="ECO:0000313" key="2">
    <source>
        <dbReference type="EMBL" id="QUS42089.1"/>
    </source>
</evidence>
<keyword evidence="3" id="KW-1185">Reference proteome</keyword>
<feature type="region of interest" description="Disordered" evidence="1">
    <location>
        <begin position="24"/>
        <end position="64"/>
    </location>
</feature>
<dbReference type="Proteomes" id="UP000682843">
    <property type="component" value="Chromosome"/>
</dbReference>
<evidence type="ECO:0000313" key="3">
    <source>
        <dbReference type="Proteomes" id="UP000682843"/>
    </source>
</evidence>
<accession>A0ABX8AEA0</accession>
<reference evidence="2 3" key="1">
    <citation type="submission" date="2019-02" db="EMBL/GenBank/DDBJ databases">
        <title>Emended description of the genus Rhodopseudomonas and description of Rhodopseudomonas albus sp. nov., a non-phototrophic, heavy-metal-tolerant bacterium isolated from garden soil.</title>
        <authorList>
            <person name="Bao Z."/>
            <person name="Cao W.W."/>
            <person name="Sato Y."/>
            <person name="Nishizawa T."/>
            <person name="Zhao J."/>
            <person name="Guo Y."/>
            <person name="Ohta H."/>
        </authorList>
    </citation>
    <scope>NUCLEOTIDE SEQUENCE [LARGE SCALE GENOMIC DNA]</scope>
    <source>
        <strain evidence="2 3">SK50-23</strain>
    </source>
</reference>
<dbReference type="RefSeq" id="WP_211910825.1">
    <property type="nucleotide sequence ID" value="NZ_CP036498.1"/>
</dbReference>
<organism evidence="2 3">
    <name type="scientific">Tardiphaga alba</name>
    <dbReference type="NCBI Taxonomy" id="340268"/>
    <lineage>
        <taxon>Bacteria</taxon>
        <taxon>Pseudomonadati</taxon>
        <taxon>Pseudomonadota</taxon>
        <taxon>Alphaproteobacteria</taxon>
        <taxon>Hyphomicrobiales</taxon>
        <taxon>Nitrobacteraceae</taxon>
        <taxon>Tardiphaga</taxon>
    </lineage>
</organism>
<evidence type="ECO:0008006" key="4">
    <source>
        <dbReference type="Google" id="ProtNLM"/>
    </source>
</evidence>
<sequence>MFSELPFAQVGVIGGKANIVANSSAAPRKAKKNIAPKKSSAPPKAKKGRKKTAVKKAVKRKKAT</sequence>